<dbReference type="InterPro" id="IPR006096">
    <property type="entry name" value="Glu/Leu/Phe/Val/Trp_DH_C"/>
</dbReference>
<sequence length="99" mass="10449">MHARAVEVFRGAGILFGPGNAANAGGVATSALEMRQNASRESWSFERTEDQLATIMRQVHAQCRATAETYGGDADDYVLGANTAGFLRVAEAMTAQGVV</sequence>
<comment type="caution">
    <text evidence="2">The sequence shown here is derived from an EMBL/GenBank/DDBJ whole genome shotgun (WGS) entry which is preliminary data.</text>
</comment>
<dbReference type="PANTHER" id="PTHR43571:SF1">
    <property type="entry name" value="NADP-SPECIFIC GLUTAMATE DEHYDROGENASE 1-RELATED"/>
    <property type="match status" value="1"/>
</dbReference>
<dbReference type="GO" id="GO:0006537">
    <property type="term" value="P:glutamate biosynthetic process"/>
    <property type="evidence" value="ECO:0007669"/>
    <property type="project" value="TreeGrafter"/>
</dbReference>
<dbReference type="EMBL" id="BJHW01000001">
    <property type="protein sequence ID" value="GDY50074.1"/>
    <property type="molecule type" value="Genomic_DNA"/>
</dbReference>
<name>A0A4D4KPH0_STRVO</name>
<dbReference type="AlphaFoldDB" id="A0A4D4KPH0"/>
<proteinExistence type="predicted"/>
<dbReference type="Pfam" id="PF00208">
    <property type="entry name" value="ELFV_dehydrog"/>
    <property type="match status" value="1"/>
</dbReference>
<gene>
    <name evidence="2" type="ORF">SVIO_006970</name>
</gene>
<protein>
    <recommendedName>
        <fullName evidence="1">Glutamate/phenylalanine/leucine/valine/L-tryptophan dehydrogenase C-terminal domain-containing protein</fullName>
    </recommendedName>
</protein>
<evidence type="ECO:0000313" key="2">
    <source>
        <dbReference type="EMBL" id="GDY50074.1"/>
    </source>
</evidence>
<dbReference type="PANTHER" id="PTHR43571">
    <property type="entry name" value="NADP-SPECIFIC GLUTAMATE DEHYDROGENASE 1-RELATED"/>
    <property type="match status" value="1"/>
</dbReference>
<keyword evidence="3" id="KW-1185">Reference proteome</keyword>
<dbReference type="GO" id="GO:0004354">
    <property type="term" value="F:glutamate dehydrogenase (NADP+) activity"/>
    <property type="evidence" value="ECO:0007669"/>
    <property type="project" value="TreeGrafter"/>
</dbReference>
<dbReference type="Gene3D" id="3.40.50.720">
    <property type="entry name" value="NAD(P)-binding Rossmann-like Domain"/>
    <property type="match status" value="1"/>
</dbReference>
<evidence type="ECO:0000259" key="1">
    <source>
        <dbReference type="Pfam" id="PF00208"/>
    </source>
</evidence>
<organism evidence="2 3">
    <name type="scientific">Streptomyces violaceusniger</name>
    <dbReference type="NCBI Taxonomy" id="68280"/>
    <lineage>
        <taxon>Bacteria</taxon>
        <taxon>Bacillati</taxon>
        <taxon>Actinomycetota</taxon>
        <taxon>Actinomycetes</taxon>
        <taxon>Kitasatosporales</taxon>
        <taxon>Streptomycetaceae</taxon>
        <taxon>Streptomyces</taxon>
        <taxon>Streptomyces violaceusniger group</taxon>
    </lineage>
</organism>
<accession>A0A4D4KPH0</accession>
<dbReference type="Proteomes" id="UP000301309">
    <property type="component" value="Unassembled WGS sequence"/>
</dbReference>
<reference evidence="2 3" key="1">
    <citation type="journal article" date="2020" name="Int. J. Syst. Evol. Microbiol.">
        <title>Reclassification of Streptomyces castelarensis and Streptomyces sporoclivatus as later heterotypic synonyms of Streptomyces antimycoticus.</title>
        <authorList>
            <person name="Komaki H."/>
            <person name="Tamura T."/>
        </authorList>
    </citation>
    <scope>NUCLEOTIDE SEQUENCE [LARGE SCALE GENOMIC DNA]</scope>
    <source>
        <strain evidence="2 3">NBRC 13459</strain>
    </source>
</reference>
<evidence type="ECO:0000313" key="3">
    <source>
        <dbReference type="Proteomes" id="UP000301309"/>
    </source>
</evidence>
<dbReference type="GO" id="GO:0005829">
    <property type="term" value="C:cytosol"/>
    <property type="evidence" value="ECO:0007669"/>
    <property type="project" value="TreeGrafter"/>
</dbReference>
<dbReference type="InterPro" id="IPR050724">
    <property type="entry name" value="Glu_Leu_Phe_Val_DH"/>
</dbReference>
<dbReference type="SUPFAM" id="SSF51735">
    <property type="entry name" value="NAD(P)-binding Rossmann-fold domains"/>
    <property type="match status" value="1"/>
</dbReference>
<dbReference type="InterPro" id="IPR036291">
    <property type="entry name" value="NAD(P)-bd_dom_sf"/>
</dbReference>
<feature type="domain" description="Glutamate/phenylalanine/leucine/valine/L-tryptophan dehydrogenase C-terminal" evidence="1">
    <location>
        <begin position="3"/>
        <end position="97"/>
    </location>
</feature>